<sequence length="93" mass="10366">MKIKAPQDRHTPLSGTRFCLRPAEKPGGDLAVLRWLHLSITQVFCRYTTHPAACVRAVMMSGLSGRLVATYFTLSVMRNGTVMPDRLSPTIKH</sequence>
<reference evidence="1" key="1">
    <citation type="journal article" date="2023" name="G3 (Bethesda)">
        <title>A reference genome for the long-term kleptoplast-retaining sea slug Elysia crispata morphotype clarki.</title>
        <authorList>
            <person name="Eastman K.E."/>
            <person name="Pendleton A.L."/>
            <person name="Shaikh M.A."/>
            <person name="Suttiyut T."/>
            <person name="Ogas R."/>
            <person name="Tomko P."/>
            <person name="Gavelis G."/>
            <person name="Widhalm J.R."/>
            <person name="Wisecaver J.H."/>
        </authorList>
    </citation>
    <scope>NUCLEOTIDE SEQUENCE</scope>
    <source>
        <strain evidence="1">ECLA1</strain>
    </source>
</reference>
<evidence type="ECO:0000313" key="1">
    <source>
        <dbReference type="EMBL" id="KAK3794322.1"/>
    </source>
</evidence>
<dbReference type="AlphaFoldDB" id="A0AAE1AWV2"/>
<proteinExistence type="predicted"/>
<name>A0AAE1AWV2_9GAST</name>
<dbReference type="EMBL" id="JAWDGP010001129">
    <property type="protein sequence ID" value="KAK3794322.1"/>
    <property type="molecule type" value="Genomic_DNA"/>
</dbReference>
<keyword evidence="2" id="KW-1185">Reference proteome</keyword>
<protein>
    <submittedName>
        <fullName evidence="1">Uncharacterized protein</fullName>
    </submittedName>
</protein>
<evidence type="ECO:0000313" key="2">
    <source>
        <dbReference type="Proteomes" id="UP001283361"/>
    </source>
</evidence>
<comment type="caution">
    <text evidence="1">The sequence shown here is derived from an EMBL/GenBank/DDBJ whole genome shotgun (WGS) entry which is preliminary data.</text>
</comment>
<dbReference type="Proteomes" id="UP001283361">
    <property type="component" value="Unassembled WGS sequence"/>
</dbReference>
<accession>A0AAE1AWV2</accession>
<gene>
    <name evidence="1" type="ORF">RRG08_060992</name>
</gene>
<organism evidence="1 2">
    <name type="scientific">Elysia crispata</name>
    <name type="common">lettuce slug</name>
    <dbReference type="NCBI Taxonomy" id="231223"/>
    <lineage>
        <taxon>Eukaryota</taxon>
        <taxon>Metazoa</taxon>
        <taxon>Spiralia</taxon>
        <taxon>Lophotrochozoa</taxon>
        <taxon>Mollusca</taxon>
        <taxon>Gastropoda</taxon>
        <taxon>Heterobranchia</taxon>
        <taxon>Euthyneura</taxon>
        <taxon>Panpulmonata</taxon>
        <taxon>Sacoglossa</taxon>
        <taxon>Placobranchoidea</taxon>
        <taxon>Plakobranchidae</taxon>
        <taxon>Elysia</taxon>
    </lineage>
</organism>